<dbReference type="EMBL" id="MFES01000011">
    <property type="protein sequence ID" value="OGE86102.1"/>
    <property type="molecule type" value="Genomic_DNA"/>
</dbReference>
<dbReference type="GO" id="GO:0043590">
    <property type="term" value="C:bacterial nucleoid"/>
    <property type="evidence" value="ECO:0007669"/>
    <property type="project" value="TreeGrafter"/>
</dbReference>
<dbReference type="Gene3D" id="1.20.1440.120">
    <property type="entry name" value="Recombination protein O, C-terminal domain"/>
    <property type="match status" value="1"/>
</dbReference>
<dbReference type="SUPFAM" id="SSF57863">
    <property type="entry name" value="ArfGap/RecO-like zinc finger"/>
    <property type="match status" value="1"/>
</dbReference>
<dbReference type="Pfam" id="PF11967">
    <property type="entry name" value="RecO_N"/>
    <property type="match status" value="1"/>
</dbReference>
<gene>
    <name evidence="7" type="primary">recO</name>
    <name evidence="9" type="ORF">A3J48_04730</name>
</gene>
<dbReference type="InterPro" id="IPR042242">
    <property type="entry name" value="RecO_C"/>
</dbReference>
<protein>
    <recommendedName>
        <fullName evidence="2 7">DNA repair protein RecO</fullName>
    </recommendedName>
    <alternativeName>
        <fullName evidence="6 7">Recombination protein O</fullName>
    </alternativeName>
</protein>
<proteinExistence type="inferred from homology"/>
<evidence type="ECO:0000256" key="5">
    <source>
        <dbReference type="ARBA" id="ARBA00023204"/>
    </source>
</evidence>
<dbReference type="GO" id="GO:0006302">
    <property type="term" value="P:double-strand break repair"/>
    <property type="evidence" value="ECO:0007669"/>
    <property type="project" value="TreeGrafter"/>
</dbReference>
<comment type="function">
    <text evidence="7">Involved in DNA repair and RecF pathway recombination.</text>
</comment>
<dbReference type="SUPFAM" id="SSF50249">
    <property type="entry name" value="Nucleic acid-binding proteins"/>
    <property type="match status" value="1"/>
</dbReference>
<dbReference type="InterPro" id="IPR003717">
    <property type="entry name" value="RecO"/>
</dbReference>
<evidence type="ECO:0000256" key="6">
    <source>
        <dbReference type="ARBA" id="ARBA00033409"/>
    </source>
</evidence>
<feature type="domain" description="DNA replication/recombination mediator RecO N-terminal" evidence="8">
    <location>
        <begin position="9"/>
        <end position="82"/>
    </location>
</feature>
<dbReference type="PANTHER" id="PTHR33991">
    <property type="entry name" value="DNA REPAIR PROTEIN RECO"/>
    <property type="match status" value="1"/>
</dbReference>
<keyword evidence="5 7" id="KW-0234">DNA repair</keyword>
<evidence type="ECO:0000256" key="2">
    <source>
        <dbReference type="ARBA" id="ARBA00021310"/>
    </source>
</evidence>
<reference evidence="9 10" key="1">
    <citation type="journal article" date="2016" name="Nat. Commun.">
        <title>Thousands of microbial genomes shed light on interconnected biogeochemical processes in an aquifer system.</title>
        <authorList>
            <person name="Anantharaman K."/>
            <person name="Brown C.T."/>
            <person name="Hug L.A."/>
            <person name="Sharon I."/>
            <person name="Castelle C.J."/>
            <person name="Probst A.J."/>
            <person name="Thomas B.C."/>
            <person name="Singh A."/>
            <person name="Wilkins M.J."/>
            <person name="Karaoz U."/>
            <person name="Brodie E.L."/>
            <person name="Williams K.H."/>
            <person name="Hubbard S.S."/>
            <person name="Banfield J.F."/>
        </authorList>
    </citation>
    <scope>NUCLEOTIDE SEQUENCE [LARGE SCALE GENOMIC DNA]</scope>
</reference>
<dbReference type="Gene3D" id="2.40.50.140">
    <property type="entry name" value="Nucleic acid-binding proteins"/>
    <property type="match status" value="1"/>
</dbReference>
<evidence type="ECO:0000256" key="3">
    <source>
        <dbReference type="ARBA" id="ARBA00022763"/>
    </source>
</evidence>
<dbReference type="STRING" id="1817832.A3J48_04730"/>
<keyword evidence="4 7" id="KW-0233">DNA recombination</keyword>
<dbReference type="NCBIfam" id="TIGR00613">
    <property type="entry name" value="reco"/>
    <property type="match status" value="1"/>
</dbReference>
<keyword evidence="3 7" id="KW-0227">DNA damage</keyword>
<dbReference type="AlphaFoldDB" id="A0A1F5P8S2"/>
<accession>A0A1F5P8S2</accession>
<sequence length="260" mass="29291">MARNPKYQKAHCLILSRKPLREADFLLTVFSREQGKIRVLARGVRKANAKLAGRLQQLYNVEIYLAGSSLWPTVTSVSIINKYPKIRQSLSALAIAFYAAELVTKLTPDAEINARIYELLDRFYSELNSQSKNIEFSEKDRTWPPILEKFRLDLLRIVGHGVTTRFCAHCGVKIAAGEATAFSSFAGGVVHTDCGKHFPDTRLVSEITAGQLAILDQQALEDVADLTVGEEGHRCISDFVVFLLERDVQSERFMEKMRQE</sequence>
<comment type="caution">
    <text evidence="9">The sequence shown here is derived from an EMBL/GenBank/DDBJ whole genome shotgun (WGS) entry which is preliminary data.</text>
</comment>
<evidence type="ECO:0000313" key="10">
    <source>
        <dbReference type="Proteomes" id="UP000176786"/>
    </source>
</evidence>
<organism evidence="9 10">
    <name type="scientific">Candidatus Doudnabacteria bacterium RIFCSPHIGHO2_02_FULL_46_11</name>
    <dbReference type="NCBI Taxonomy" id="1817832"/>
    <lineage>
        <taxon>Bacteria</taxon>
        <taxon>Candidatus Doudnaibacteriota</taxon>
    </lineage>
</organism>
<dbReference type="InterPro" id="IPR037278">
    <property type="entry name" value="ARFGAP/RecO"/>
</dbReference>
<dbReference type="PANTHER" id="PTHR33991:SF1">
    <property type="entry name" value="DNA REPAIR PROTEIN RECO"/>
    <property type="match status" value="1"/>
</dbReference>
<dbReference type="GO" id="GO:0006310">
    <property type="term" value="P:DNA recombination"/>
    <property type="evidence" value="ECO:0007669"/>
    <property type="project" value="UniProtKB-UniRule"/>
</dbReference>
<evidence type="ECO:0000256" key="7">
    <source>
        <dbReference type="HAMAP-Rule" id="MF_00201"/>
    </source>
</evidence>
<evidence type="ECO:0000313" key="9">
    <source>
        <dbReference type="EMBL" id="OGE86102.1"/>
    </source>
</evidence>
<evidence type="ECO:0000256" key="4">
    <source>
        <dbReference type="ARBA" id="ARBA00023172"/>
    </source>
</evidence>
<dbReference type="InterPro" id="IPR012340">
    <property type="entry name" value="NA-bd_OB-fold"/>
</dbReference>
<name>A0A1F5P8S2_9BACT</name>
<comment type="similarity">
    <text evidence="1 7">Belongs to the RecO family.</text>
</comment>
<evidence type="ECO:0000256" key="1">
    <source>
        <dbReference type="ARBA" id="ARBA00007452"/>
    </source>
</evidence>
<dbReference type="Pfam" id="PF02565">
    <property type="entry name" value="RecO_C"/>
    <property type="match status" value="1"/>
</dbReference>
<evidence type="ECO:0000259" key="8">
    <source>
        <dbReference type="Pfam" id="PF11967"/>
    </source>
</evidence>
<dbReference type="Proteomes" id="UP000176786">
    <property type="component" value="Unassembled WGS sequence"/>
</dbReference>
<dbReference type="InterPro" id="IPR022572">
    <property type="entry name" value="DNA_rep/recomb_RecO_N"/>
</dbReference>
<dbReference type="HAMAP" id="MF_00201">
    <property type="entry name" value="RecO"/>
    <property type="match status" value="1"/>
</dbReference>